<dbReference type="Gene3D" id="2.60.40.150">
    <property type="entry name" value="C2 domain"/>
    <property type="match status" value="1"/>
</dbReference>
<dbReference type="AlphaFoldDB" id="A0AAD3S6S1"/>
<feature type="compositionally biased region" description="Polar residues" evidence="6">
    <location>
        <begin position="690"/>
        <end position="699"/>
    </location>
</feature>
<keyword evidence="3" id="KW-0445">Lipid transport</keyword>
<keyword evidence="5 7" id="KW-0472">Membrane</keyword>
<feature type="compositionally biased region" description="Low complexity" evidence="6">
    <location>
        <begin position="502"/>
        <end position="514"/>
    </location>
</feature>
<dbReference type="InterPro" id="IPR035892">
    <property type="entry name" value="C2_domain_sf"/>
</dbReference>
<feature type="region of interest" description="Disordered" evidence="6">
    <location>
        <begin position="584"/>
        <end position="699"/>
    </location>
</feature>
<dbReference type="PROSITE" id="PS50004">
    <property type="entry name" value="C2"/>
    <property type="match status" value="1"/>
</dbReference>
<sequence length="699" mass="78431">MLLTEISIIHHLGIVLMLLWFLNAYYCCHPVVYFVSVIYLYRVNEWYMTRMRRELRLGERKQGNLRRVLSDSETVRWLNHAVEKIWPVCLEEIVSQYIFLPIIPWFLAKYKPSTVEKVVVQDLHLGRSPPMFTEMRVLHQSTDDDHLVLELGLNFLTADDMDAILTAELGKRVGFGMSANMHLTGMHVEGKVLIGVKFLRKWPFIGRLRICFDEPPYIQMTVKPIFSHGLDVTEIPGIAGWLDKLLAIAFEETLVEPNMLVVDLEKFVPPQPETCFSVDAKELAAYAKVEVIEGSDMKPSDPNGLADPYVKGQLGPYKFRTKIQRKTLTPNWLEEFRIPILSWESVNVLAIKVRDKDPFADDNLGVCSININDLRDGQRHDMWLPLQNIKMGRLHLAITIIDADGKGMDHQGKEKMSNGEEKANFIGTEIDEKGPMISSPVLQNSEKVADSFEAINIEGQKETGIWVHHPGSDVSQTWKPREGKSRRLDTQIHRESDLYIYKPKSSSKGSNQKGGVKEGAEAHPSNIFQKSLQKVSSALHRNHRKVDEWSSLGVSVPSPHANLKAVNASRIGVNVVVDTVHELPPSAATKSGGLNNEESGPESFGREDVKGMGNSNTVKHAGRSFKHMFRKKGSKKNSSSSEEEATERGPDEDSDSSDEDDSLISPVCGPSFEGIPIVSNPITKEEIARSGQSVDHSSK</sequence>
<feature type="compositionally biased region" description="Acidic residues" evidence="6">
    <location>
        <begin position="652"/>
        <end position="662"/>
    </location>
</feature>
<keyword evidence="2" id="KW-0813">Transport</keyword>
<evidence type="ECO:0000313" key="10">
    <source>
        <dbReference type="EMBL" id="GMH05557.1"/>
    </source>
</evidence>
<dbReference type="GO" id="GO:0016020">
    <property type="term" value="C:membrane"/>
    <property type="evidence" value="ECO:0007669"/>
    <property type="project" value="UniProtKB-SubCell"/>
</dbReference>
<gene>
    <name evidence="10" type="ORF">Nepgr_007397</name>
</gene>
<feature type="compositionally biased region" description="Basic and acidic residues" evidence="6">
    <location>
        <begin position="479"/>
        <end position="497"/>
    </location>
</feature>
<dbReference type="SUPFAM" id="SSF49562">
    <property type="entry name" value="C2 domain (Calcium/lipid-binding domain, CaLB)"/>
    <property type="match status" value="1"/>
</dbReference>
<dbReference type="GO" id="GO:0008289">
    <property type="term" value="F:lipid binding"/>
    <property type="evidence" value="ECO:0007669"/>
    <property type="project" value="UniProtKB-KW"/>
</dbReference>
<dbReference type="CDD" id="cd00030">
    <property type="entry name" value="C2"/>
    <property type="match status" value="1"/>
</dbReference>
<accession>A0AAD3S6S1</accession>
<reference evidence="10" key="1">
    <citation type="submission" date="2023-05" db="EMBL/GenBank/DDBJ databases">
        <title>Nepenthes gracilis genome sequencing.</title>
        <authorList>
            <person name="Fukushima K."/>
        </authorList>
    </citation>
    <scope>NUCLEOTIDE SEQUENCE</scope>
    <source>
        <strain evidence="10">SING2019-196</strain>
    </source>
</reference>
<evidence type="ECO:0000313" key="11">
    <source>
        <dbReference type="Proteomes" id="UP001279734"/>
    </source>
</evidence>
<dbReference type="SMART" id="SM00239">
    <property type="entry name" value="C2"/>
    <property type="match status" value="1"/>
</dbReference>
<evidence type="ECO:0008006" key="12">
    <source>
        <dbReference type="Google" id="ProtNLM"/>
    </source>
</evidence>
<dbReference type="EMBL" id="BSYO01000006">
    <property type="protein sequence ID" value="GMH05557.1"/>
    <property type="molecule type" value="Genomic_DNA"/>
</dbReference>
<evidence type="ECO:0000259" key="8">
    <source>
        <dbReference type="PROSITE" id="PS50004"/>
    </source>
</evidence>
<keyword evidence="7" id="KW-0812">Transmembrane</keyword>
<feature type="domain" description="C2" evidence="8">
    <location>
        <begin position="270"/>
        <end position="384"/>
    </location>
</feature>
<keyword evidence="11" id="KW-1185">Reference proteome</keyword>
<dbReference type="Pfam" id="PF25669">
    <property type="entry name" value="SMP_MUG190-like"/>
    <property type="match status" value="1"/>
</dbReference>
<evidence type="ECO:0000259" key="9">
    <source>
        <dbReference type="PROSITE" id="PS51847"/>
    </source>
</evidence>
<dbReference type="GO" id="GO:0006869">
    <property type="term" value="P:lipid transport"/>
    <property type="evidence" value="ECO:0007669"/>
    <property type="project" value="UniProtKB-KW"/>
</dbReference>
<keyword evidence="4" id="KW-0446">Lipid-binding</keyword>
<protein>
    <recommendedName>
        <fullName evidence="12">C2 domain-containing protein</fullName>
    </recommendedName>
</protein>
<feature type="region of interest" description="Disordered" evidence="6">
    <location>
        <begin position="467"/>
        <end position="527"/>
    </location>
</feature>
<feature type="transmembrane region" description="Helical" evidence="7">
    <location>
        <begin position="12"/>
        <end position="41"/>
    </location>
</feature>
<evidence type="ECO:0000256" key="5">
    <source>
        <dbReference type="ARBA" id="ARBA00023136"/>
    </source>
</evidence>
<keyword evidence="7" id="KW-1133">Transmembrane helix</keyword>
<dbReference type="InterPro" id="IPR000008">
    <property type="entry name" value="C2_dom"/>
</dbReference>
<evidence type="ECO:0000256" key="1">
    <source>
        <dbReference type="ARBA" id="ARBA00004370"/>
    </source>
</evidence>
<feature type="domain" description="SMP-LTD" evidence="9">
    <location>
        <begin position="71"/>
        <end position="265"/>
    </location>
</feature>
<dbReference type="Proteomes" id="UP001279734">
    <property type="component" value="Unassembled WGS sequence"/>
</dbReference>
<feature type="compositionally biased region" description="Polar residues" evidence="6">
    <location>
        <begin position="588"/>
        <end position="598"/>
    </location>
</feature>
<evidence type="ECO:0000256" key="4">
    <source>
        <dbReference type="ARBA" id="ARBA00023121"/>
    </source>
</evidence>
<comment type="subcellular location">
    <subcellularLocation>
        <location evidence="1">Membrane</location>
    </subcellularLocation>
</comment>
<dbReference type="CDD" id="cd21669">
    <property type="entry name" value="SMP_SF"/>
    <property type="match status" value="1"/>
</dbReference>
<comment type="caution">
    <text evidence="10">The sequence shown here is derived from an EMBL/GenBank/DDBJ whole genome shotgun (WGS) entry which is preliminary data.</text>
</comment>
<evidence type="ECO:0000256" key="7">
    <source>
        <dbReference type="SAM" id="Phobius"/>
    </source>
</evidence>
<name>A0AAD3S6S1_NEPGR</name>
<evidence type="ECO:0000256" key="2">
    <source>
        <dbReference type="ARBA" id="ARBA00022448"/>
    </source>
</evidence>
<dbReference type="PANTHER" id="PTHR47042:SF4">
    <property type="entry name" value="OS02G0313700 PROTEIN"/>
    <property type="match status" value="1"/>
</dbReference>
<evidence type="ECO:0000256" key="3">
    <source>
        <dbReference type="ARBA" id="ARBA00023055"/>
    </source>
</evidence>
<evidence type="ECO:0000256" key="6">
    <source>
        <dbReference type="SAM" id="MobiDB-lite"/>
    </source>
</evidence>
<dbReference type="InterPro" id="IPR052847">
    <property type="entry name" value="Ext_Synaptotagmin/KAHRP-like"/>
</dbReference>
<dbReference type="Pfam" id="PF00168">
    <property type="entry name" value="C2"/>
    <property type="match status" value="1"/>
</dbReference>
<organism evidence="10 11">
    <name type="scientific">Nepenthes gracilis</name>
    <name type="common">Slender pitcher plant</name>
    <dbReference type="NCBI Taxonomy" id="150966"/>
    <lineage>
        <taxon>Eukaryota</taxon>
        <taxon>Viridiplantae</taxon>
        <taxon>Streptophyta</taxon>
        <taxon>Embryophyta</taxon>
        <taxon>Tracheophyta</taxon>
        <taxon>Spermatophyta</taxon>
        <taxon>Magnoliopsida</taxon>
        <taxon>eudicotyledons</taxon>
        <taxon>Gunneridae</taxon>
        <taxon>Pentapetalae</taxon>
        <taxon>Caryophyllales</taxon>
        <taxon>Nepenthaceae</taxon>
        <taxon>Nepenthes</taxon>
    </lineage>
</organism>
<dbReference type="PROSITE" id="PS51847">
    <property type="entry name" value="SMP"/>
    <property type="match status" value="1"/>
</dbReference>
<dbReference type="InterPro" id="IPR031468">
    <property type="entry name" value="SMP_LBD"/>
</dbReference>
<feature type="compositionally biased region" description="Basic residues" evidence="6">
    <location>
        <begin position="620"/>
        <end position="635"/>
    </location>
</feature>
<proteinExistence type="predicted"/>
<dbReference type="PANTHER" id="PTHR47042">
    <property type="entry name" value="C2 DOMAIN-CONTAINING PROTEIN-LIKE"/>
    <property type="match status" value="1"/>
</dbReference>